<dbReference type="FunFam" id="1.25.40.10:FF:000090">
    <property type="entry name" value="Pentatricopeptide repeat-containing protein, chloroplastic"/>
    <property type="match status" value="1"/>
</dbReference>
<dbReference type="PANTHER" id="PTHR47926">
    <property type="entry name" value="PENTATRICOPEPTIDE REPEAT-CONTAINING PROTEIN"/>
    <property type="match status" value="1"/>
</dbReference>
<feature type="repeat" description="PPR" evidence="2">
    <location>
        <begin position="570"/>
        <end position="604"/>
    </location>
</feature>
<feature type="repeat" description="PPR" evidence="2">
    <location>
        <begin position="437"/>
        <end position="471"/>
    </location>
</feature>
<evidence type="ECO:0000313" key="3">
    <source>
        <dbReference type="EMBL" id="EFJ28632.1"/>
    </source>
</evidence>
<feature type="repeat" description="PPR" evidence="2">
    <location>
        <begin position="135"/>
        <end position="169"/>
    </location>
</feature>
<dbReference type="AlphaFoldDB" id="D8RGQ1"/>
<dbReference type="PROSITE" id="PS51375">
    <property type="entry name" value="PPR"/>
    <property type="match status" value="9"/>
</dbReference>
<keyword evidence="1" id="KW-0677">Repeat</keyword>
<evidence type="ECO:0008006" key="5">
    <source>
        <dbReference type="Google" id="ProtNLM"/>
    </source>
</evidence>
<dbReference type="Pfam" id="PF13812">
    <property type="entry name" value="PPR_3"/>
    <property type="match status" value="1"/>
</dbReference>
<feature type="repeat" description="PPR" evidence="2">
    <location>
        <begin position="707"/>
        <end position="741"/>
    </location>
</feature>
<gene>
    <name evidence="3" type="ORF">SELMODRAFT_93612</name>
</gene>
<dbReference type="HOGENOM" id="CLU_002706_15_0_1"/>
<feature type="repeat" description="PPR" evidence="2">
    <location>
        <begin position="672"/>
        <end position="706"/>
    </location>
</feature>
<dbReference type="Pfam" id="PF01535">
    <property type="entry name" value="PPR"/>
    <property type="match status" value="5"/>
</dbReference>
<organism evidence="4">
    <name type="scientific">Selaginella moellendorffii</name>
    <name type="common">Spikemoss</name>
    <dbReference type="NCBI Taxonomy" id="88036"/>
    <lineage>
        <taxon>Eukaryota</taxon>
        <taxon>Viridiplantae</taxon>
        <taxon>Streptophyta</taxon>
        <taxon>Embryophyta</taxon>
        <taxon>Tracheophyta</taxon>
        <taxon>Lycopodiopsida</taxon>
        <taxon>Selaginellales</taxon>
        <taxon>Selaginellaceae</taxon>
        <taxon>Selaginella</taxon>
    </lineage>
</organism>
<name>D8RGQ1_SELML</name>
<dbReference type="GO" id="GO:0009451">
    <property type="term" value="P:RNA modification"/>
    <property type="evidence" value="ECO:0007669"/>
    <property type="project" value="InterPro"/>
</dbReference>
<evidence type="ECO:0000256" key="1">
    <source>
        <dbReference type="ARBA" id="ARBA00022737"/>
    </source>
</evidence>
<dbReference type="Gramene" id="EFJ28632">
    <property type="protein sequence ID" value="EFJ28632"/>
    <property type="gene ID" value="SELMODRAFT_93612"/>
</dbReference>
<dbReference type="KEGG" id="smo:SELMODRAFT_93612"/>
<dbReference type="SUPFAM" id="SSF48452">
    <property type="entry name" value="TPR-like"/>
    <property type="match status" value="1"/>
</dbReference>
<dbReference type="FunFam" id="1.25.40.10:FF:000344">
    <property type="entry name" value="Pentatricopeptide repeat-containing protein"/>
    <property type="match status" value="1"/>
</dbReference>
<feature type="repeat" description="PPR" evidence="2">
    <location>
        <begin position="235"/>
        <end position="265"/>
    </location>
</feature>
<dbReference type="GO" id="GO:0003723">
    <property type="term" value="F:RNA binding"/>
    <property type="evidence" value="ECO:0007669"/>
    <property type="project" value="InterPro"/>
</dbReference>
<feature type="repeat" description="PPR" evidence="2">
    <location>
        <begin position="367"/>
        <end position="401"/>
    </location>
</feature>
<dbReference type="Proteomes" id="UP000001514">
    <property type="component" value="Unassembled WGS sequence"/>
</dbReference>
<dbReference type="Gene3D" id="1.25.40.10">
    <property type="entry name" value="Tetratricopeptide repeat domain"/>
    <property type="match status" value="7"/>
</dbReference>
<dbReference type="InParanoid" id="D8RGQ1"/>
<dbReference type="FunFam" id="1.25.40.10:FF:000031">
    <property type="entry name" value="Pentatricopeptide repeat-containing protein mitochondrial"/>
    <property type="match status" value="1"/>
</dbReference>
<evidence type="ECO:0000256" key="2">
    <source>
        <dbReference type="PROSITE-ProRule" id="PRU00708"/>
    </source>
</evidence>
<proteinExistence type="predicted"/>
<dbReference type="NCBIfam" id="TIGR00756">
    <property type="entry name" value="PPR"/>
    <property type="match status" value="6"/>
</dbReference>
<dbReference type="eggNOG" id="KOG4197">
    <property type="taxonomic scope" value="Eukaryota"/>
</dbReference>
<dbReference type="Pfam" id="PF13041">
    <property type="entry name" value="PPR_2"/>
    <property type="match status" value="4"/>
</dbReference>
<sequence length="825" mass="91068">VEYVRLLQACPKLKALDIARRLHSQIVRASLDNRVFLGNHLIHTYGKCHSLDDAWETFERMSYKNVYTWTAIIGVCAHHHCHSLAIILLRQMLLEGVKPDNITLLAALTSCETSQALPAGKLIHGLIAQSGHQCDLILENALVSMYGSCGSVDDAKRVFDAMPARNVITWTAMIGAHAETSLEQAFKVFRLMELEGFKSNFVTYVTLVQACSKPEFLEVGIILHMRSVESSSAMETPLCNALITMYGRCGRLEDARAIFSSMVERDIIAWNALITEYGQHGHVEEAVLLYQLMLQEGCKPDKVTFVALLTMSNGPEALTDVKLVHSHIVESGVSINIALGTALVAMYSKCESLEDTRWLFEKMPQRNVISWNVMVTAYAKHGLGRKAVQITEYMQLDGVKPDNVTCVGLLNVCTGSADLKLGRKVHGWIAEGRCEADLILWNSLLNMYGRCGEVEQAEMVFDGILQRNVISWTAMLTAYSRQNRQDMALLLFHAIHLSGVKPTCITFLEALDACVGAEALGKGRLVHSCAVQSGNDTDVSLGSALVAMYGRCGSIRDAKACFDDTEVRKNHVTWSAMIAAFVQHGQDREGLQHLRFMQQQGLDMSPATFASTLSACSNLADLREGKRIHSYVRERRFDTEAATVTNSLVTMYGKCGSLDCAREVFETSRRQDIICWNAIISGYAQHGQTRDAVELFHRMQQEGVTPDPVTFVCILSVCSHGGLLDEGVYAYASMVELGLEPTQDNYACVIDLLGRAGKLQEAEEFIQSLGTRPAIETLTSLLSSCKSHGDVQRGRRAAEGIMEMDPRSSSAHVVLSSIYSADPEE</sequence>
<dbReference type="InterPro" id="IPR002885">
    <property type="entry name" value="PPR_rpt"/>
</dbReference>
<feature type="repeat" description="PPR" evidence="2">
    <location>
        <begin position="266"/>
        <end position="300"/>
    </location>
</feature>
<dbReference type="PANTHER" id="PTHR47926:SF533">
    <property type="entry name" value="DYW DOMAIN-CONTAINING PROTEIN"/>
    <property type="match status" value="1"/>
</dbReference>
<keyword evidence="4" id="KW-1185">Reference proteome</keyword>
<feature type="non-terminal residue" evidence="3">
    <location>
        <position position="1"/>
    </location>
</feature>
<dbReference type="FunFam" id="1.25.40.10:FF:000381">
    <property type="entry name" value="Pentatricopeptide repeat-containing protein"/>
    <property type="match status" value="2"/>
</dbReference>
<dbReference type="InterPro" id="IPR011990">
    <property type="entry name" value="TPR-like_helical_dom_sf"/>
</dbReference>
<dbReference type="EMBL" id="GL377579">
    <property type="protein sequence ID" value="EFJ28632.1"/>
    <property type="molecule type" value="Genomic_DNA"/>
</dbReference>
<accession>D8RGQ1</accession>
<protein>
    <recommendedName>
        <fullName evidence="5">Pentacotripeptide-repeat region of PRORP domain-containing protein</fullName>
    </recommendedName>
</protein>
<reference evidence="3 4" key="1">
    <citation type="journal article" date="2011" name="Science">
        <title>The Selaginella genome identifies genetic changes associated with the evolution of vascular plants.</title>
        <authorList>
            <person name="Banks J.A."/>
            <person name="Nishiyama T."/>
            <person name="Hasebe M."/>
            <person name="Bowman J.L."/>
            <person name="Gribskov M."/>
            <person name="dePamphilis C."/>
            <person name="Albert V.A."/>
            <person name="Aono N."/>
            <person name="Aoyama T."/>
            <person name="Ambrose B.A."/>
            <person name="Ashton N.W."/>
            <person name="Axtell M.J."/>
            <person name="Barker E."/>
            <person name="Barker M.S."/>
            <person name="Bennetzen J.L."/>
            <person name="Bonawitz N.D."/>
            <person name="Chapple C."/>
            <person name="Cheng C."/>
            <person name="Correa L.G."/>
            <person name="Dacre M."/>
            <person name="DeBarry J."/>
            <person name="Dreyer I."/>
            <person name="Elias M."/>
            <person name="Engstrom E.M."/>
            <person name="Estelle M."/>
            <person name="Feng L."/>
            <person name="Finet C."/>
            <person name="Floyd S.K."/>
            <person name="Frommer W.B."/>
            <person name="Fujita T."/>
            <person name="Gramzow L."/>
            <person name="Gutensohn M."/>
            <person name="Harholt J."/>
            <person name="Hattori M."/>
            <person name="Heyl A."/>
            <person name="Hirai T."/>
            <person name="Hiwatashi Y."/>
            <person name="Ishikawa M."/>
            <person name="Iwata M."/>
            <person name="Karol K.G."/>
            <person name="Koehler B."/>
            <person name="Kolukisaoglu U."/>
            <person name="Kubo M."/>
            <person name="Kurata T."/>
            <person name="Lalonde S."/>
            <person name="Li K."/>
            <person name="Li Y."/>
            <person name="Litt A."/>
            <person name="Lyons E."/>
            <person name="Manning G."/>
            <person name="Maruyama T."/>
            <person name="Michael T.P."/>
            <person name="Mikami K."/>
            <person name="Miyazaki S."/>
            <person name="Morinaga S."/>
            <person name="Murata T."/>
            <person name="Mueller-Roeber B."/>
            <person name="Nelson D.R."/>
            <person name="Obara M."/>
            <person name="Oguri Y."/>
            <person name="Olmstead R.G."/>
            <person name="Onodera N."/>
            <person name="Petersen B.L."/>
            <person name="Pils B."/>
            <person name="Prigge M."/>
            <person name="Rensing S.A."/>
            <person name="Riano-Pachon D.M."/>
            <person name="Roberts A.W."/>
            <person name="Sato Y."/>
            <person name="Scheller H.V."/>
            <person name="Schulz B."/>
            <person name="Schulz C."/>
            <person name="Shakirov E.V."/>
            <person name="Shibagaki N."/>
            <person name="Shinohara N."/>
            <person name="Shippen D.E."/>
            <person name="Soerensen I."/>
            <person name="Sotooka R."/>
            <person name="Sugimoto N."/>
            <person name="Sugita M."/>
            <person name="Sumikawa N."/>
            <person name="Tanurdzic M."/>
            <person name="Theissen G."/>
            <person name="Ulvskov P."/>
            <person name="Wakazuki S."/>
            <person name="Weng J.K."/>
            <person name="Willats W.W."/>
            <person name="Wipf D."/>
            <person name="Wolf P.G."/>
            <person name="Yang L."/>
            <person name="Zimmer A.D."/>
            <person name="Zhu Q."/>
            <person name="Mitros T."/>
            <person name="Hellsten U."/>
            <person name="Loque D."/>
            <person name="Otillar R."/>
            <person name="Salamov A."/>
            <person name="Schmutz J."/>
            <person name="Shapiro H."/>
            <person name="Lindquist E."/>
            <person name="Lucas S."/>
            <person name="Rokhsar D."/>
            <person name="Grigoriev I.V."/>
        </authorList>
    </citation>
    <scope>NUCLEOTIDE SEQUENCE [LARGE SCALE GENOMIC DNA]</scope>
</reference>
<dbReference type="InterPro" id="IPR046960">
    <property type="entry name" value="PPR_At4g14850-like_plant"/>
</dbReference>
<feature type="repeat" description="PPR" evidence="2">
    <location>
        <begin position="65"/>
        <end position="99"/>
    </location>
</feature>
<evidence type="ECO:0000313" key="4">
    <source>
        <dbReference type="Proteomes" id="UP000001514"/>
    </source>
</evidence>